<gene>
    <name evidence="1" type="ORF">LX32DRAFT_205251</name>
</gene>
<dbReference type="AlphaFoldDB" id="A0AAD9H656"/>
<evidence type="ECO:0000313" key="1">
    <source>
        <dbReference type="EMBL" id="KAK2022239.1"/>
    </source>
</evidence>
<reference evidence="1" key="1">
    <citation type="submission" date="2021-06" db="EMBL/GenBank/DDBJ databases">
        <title>Comparative genomics, transcriptomics and evolutionary studies reveal genomic signatures of adaptation to plant cell wall in hemibiotrophic fungi.</title>
        <authorList>
            <consortium name="DOE Joint Genome Institute"/>
            <person name="Baroncelli R."/>
            <person name="Diaz J.F."/>
            <person name="Benocci T."/>
            <person name="Peng M."/>
            <person name="Battaglia E."/>
            <person name="Haridas S."/>
            <person name="Andreopoulos W."/>
            <person name="Labutti K."/>
            <person name="Pangilinan J."/>
            <person name="Floch G.L."/>
            <person name="Makela M.R."/>
            <person name="Henrissat B."/>
            <person name="Grigoriev I.V."/>
            <person name="Crouch J.A."/>
            <person name="De Vries R.P."/>
            <person name="Sukno S.A."/>
            <person name="Thon M.R."/>
        </authorList>
    </citation>
    <scope>NUCLEOTIDE SEQUENCE</scope>
    <source>
        <strain evidence="1">MAFF235873</strain>
    </source>
</reference>
<name>A0AAD9H656_9PEZI</name>
<dbReference type="Proteomes" id="UP001232148">
    <property type="component" value="Unassembled WGS sequence"/>
</dbReference>
<sequence>MRLGLTQHLHPCLDTVVNLTGTIGNYLLAKSKRRMQYVRAYCERQPPGGNPPEGRPCNVEWARSMEIPRRARHSLTVRLFSSARFGLPPIIHGHASIPPLSVLCRCLTAGDQQPLGRPSHEASPTCRPTTATISRLTGHLLFIASRVTAHMHACQQGNGVVSCTKLRCPPTGAQSARYPIVHQSAVFPLP</sequence>
<protein>
    <submittedName>
        <fullName evidence="1">Uncharacterized protein</fullName>
    </submittedName>
</protein>
<accession>A0AAD9H656</accession>
<dbReference type="EMBL" id="MU843053">
    <property type="protein sequence ID" value="KAK2022239.1"/>
    <property type="molecule type" value="Genomic_DNA"/>
</dbReference>
<evidence type="ECO:0000313" key="2">
    <source>
        <dbReference type="Proteomes" id="UP001232148"/>
    </source>
</evidence>
<comment type="caution">
    <text evidence="1">The sequence shown here is derived from an EMBL/GenBank/DDBJ whole genome shotgun (WGS) entry which is preliminary data.</text>
</comment>
<organism evidence="1 2">
    <name type="scientific">Colletotrichum zoysiae</name>
    <dbReference type="NCBI Taxonomy" id="1216348"/>
    <lineage>
        <taxon>Eukaryota</taxon>
        <taxon>Fungi</taxon>
        <taxon>Dikarya</taxon>
        <taxon>Ascomycota</taxon>
        <taxon>Pezizomycotina</taxon>
        <taxon>Sordariomycetes</taxon>
        <taxon>Hypocreomycetidae</taxon>
        <taxon>Glomerellales</taxon>
        <taxon>Glomerellaceae</taxon>
        <taxon>Colletotrichum</taxon>
        <taxon>Colletotrichum graminicola species complex</taxon>
    </lineage>
</organism>
<proteinExistence type="predicted"/>
<keyword evidence="2" id="KW-1185">Reference proteome</keyword>